<dbReference type="AlphaFoldDB" id="A0A7J7JLH6"/>
<dbReference type="InterPro" id="IPR015917">
    <property type="entry name" value="Pept_C14A"/>
</dbReference>
<dbReference type="PANTHER" id="PTHR47901">
    <property type="entry name" value="CASPASE RECRUITMENT DOMAIN-CONTAINING PROTEIN 18"/>
    <property type="match status" value="1"/>
</dbReference>
<evidence type="ECO:0000313" key="7">
    <source>
        <dbReference type="Proteomes" id="UP000593567"/>
    </source>
</evidence>
<dbReference type="PROSITE" id="PS50208">
    <property type="entry name" value="CASPASE_P20"/>
    <property type="match status" value="1"/>
</dbReference>
<evidence type="ECO:0000313" key="6">
    <source>
        <dbReference type="EMBL" id="KAF6026296.1"/>
    </source>
</evidence>
<evidence type="ECO:0000259" key="5">
    <source>
        <dbReference type="PROSITE" id="PS50208"/>
    </source>
</evidence>
<protein>
    <submittedName>
        <fullName evidence="6">CASP2</fullName>
    </submittedName>
</protein>
<organism evidence="6 7">
    <name type="scientific">Bugula neritina</name>
    <name type="common">Brown bryozoan</name>
    <name type="synonym">Sertularia neritina</name>
    <dbReference type="NCBI Taxonomy" id="10212"/>
    <lineage>
        <taxon>Eukaryota</taxon>
        <taxon>Metazoa</taxon>
        <taxon>Spiralia</taxon>
        <taxon>Lophotrochozoa</taxon>
        <taxon>Bryozoa</taxon>
        <taxon>Gymnolaemata</taxon>
        <taxon>Cheilostomatida</taxon>
        <taxon>Flustrina</taxon>
        <taxon>Buguloidea</taxon>
        <taxon>Bugulidae</taxon>
        <taxon>Bugula</taxon>
    </lineage>
</organism>
<evidence type="ECO:0000256" key="3">
    <source>
        <dbReference type="ARBA" id="ARBA00022703"/>
    </source>
</evidence>
<proteinExistence type="inferred from homology"/>
<dbReference type="GO" id="GO:0006915">
    <property type="term" value="P:apoptotic process"/>
    <property type="evidence" value="ECO:0007669"/>
    <property type="project" value="UniProtKB-KW"/>
</dbReference>
<dbReference type="PRINTS" id="PR00376">
    <property type="entry name" value="IL1BCENZYME"/>
</dbReference>
<reference evidence="6" key="1">
    <citation type="submission" date="2020-06" db="EMBL/GenBank/DDBJ databases">
        <title>Draft genome of Bugula neritina, a colonial animal packing powerful symbionts and potential medicines.</title>
        <authorList>
            <person name="Rayko M."/>
        </authorList>
    </citation>
    <scope>NUCLEOTIDE SEQUENCE [LARGE SCALE GENOMIC DNA]</scope>
    <source>
        <strain evidence="6">Kwan_BN1</strain>
    </source>
</reference>
<keyword evidence="4" id="KW-0378">Hydrolase</keyword>
<evidence type="ECO:0000256" key="2">
    <source>
        <dbReference type="ARBA" id="ARBA00022670"/>
    </source>
</evidence>
<feature type="domain" description="Caspase family p20" evidence="5">
    <location>
        <begin position="18"/>
        <end position="97"/>
    </location>
</feature>
<accession>A0A7J7JLH6</accession>
<evidence type="ECO:0000256" key="1">
    <source>
        <dbReference type="ARBA" id="ARBA00010134"/>
    </source>
</evidence>
<dbReference type="GO" id="GO:0004197">
    <property type="term" value="F:cysteine-type endopeptidase activity"/>
    <property type="evidence" value="ECO:0007669"/>
    <property type="project" value="InterPro"/>
</dbReference>
<dbReference type="EMBL" id="VXIV02002307">
    <property type="protein sequence ID" value="KAF6026296.1"/>
    <property type="molecule type" value="Genomic_DNA"/>
</dbReference>
<dbReference type="OrthoDB" id="6286214at2759"/>
<dbReference type="InterPro" id="IPR002398">
    <property type="entry name" value="Pept_C14"/>
</dbReference>
<evidence type="ECO:0000256" key="4">
    <source>
        <dbReference type="ARBA" id="ARBA00022801"/>
    </source>
</evidence>
<sequence length="137" mass="15456">MRYFSKSLLVVYKMSETARGRALIINNNVFPKRPELFREGSAVDVSNIRAVLAHLNFEVDVRRERTAKEMLKDIQDETENPDNEDYGMHVTVLMSHGGTFGAHGVLYGSDVKPVSFSMSLICCLPTTSSTWLGNLKW</sequence>
<dbReference type="PANTHER" id="PTHR47901:SF8">
    <property type="entry name" value="CASPASE-3"/>
    <property type="match status" value="1"/>
</dbReference>
<keyword evidence="3" id="KW-0053">Apoptosis</keyword>
<comment type="caution">
    <text evidence="6">The sequence shown here is derived from an EMBL/GenBank/DDBJ whole genome shotgun (WGS) entry which is preliminary data.</text>
</comment>
<name>A0A7J7JLH6_BUGNE</name>
<dbReference type="Gene3D" id="3.40.50.1460">
    <property type="match status" value="1"/>
</dbReference>
<dbReference type="GO" id="GO:0006508">
    <property type="term" value="P:proteolysis"/>
    <property type="evidence" value="ECO:0007669"/>
    <property type="project" value="UniProtKB-KW"/>
</dbReference>
<keyword evidence="7" id="KW-1185">Reference proteome</keyword>
<dbReference type="Proteomes" id="UP000593567">
    <property type="component" value="Unassembled WGS sequence"/>
</dbReference>
<comment type="similarity">
    <text evidence="1">Belongs to the peptidase C14A family.</text>
</comment>
<dbReference type="InterPro" id="IPR001309">
    <property type="entry name" value="Pept_C14_p20"/>
</dbReference>
<keyword evidence="2" id="KW-0645">Protease</keyword>
<gene>
    <name evidence="6" type="ORF">EB796_015401</name>
</gene>
<dbReference type="InterPro" id="IPR011600">
    <property type="entry name" value="Pept_C14_caspase"/>
</dbReference>
<dbReference type="SUPFAM" id="SSF52129">
    <property type="entry name" value="Caspase-like"/>
    <property type="match status" value="1"/>
</dbReference>
<dbReference type="Pfam" id="PF00656">
    <property type="entry name" value="Peptidase_C14"/>
    <property type="match status" value="1"/>
</dbReference>
<dbReference type="InterPro" id="IPR029030">
    <property type="entry name" value="Caspase-like_dom_sf"/>
</dbReference>